<evidence type="ECO:0000256" key="2">
    <source>
        <dbReference type="SAM" id="Phobius"/>
    </source>
</evidence>
<evidence type="ECO:0000313" key="3">
    <source>
        <dbReference type="EMBL" id="MBE9076925.1"/>
    </source>
</evidence>
<name>A0A8J7DML8_9CYAN</name>
<organism evidence="3 4">
    <name type="scientific">Vasconcelosia minhoensis LEGE 07310</name>
    <dbReference type="NCBI Taxonomy" id="915328"/>
    <lineage>
        <taxon>Bacteria</taxon>
        <taxon>Bacillati</taxon>
        <taxon>Cyanobacteriota</taxon>
        <taxon>Cyanophyceae</taxon>
        <taxon>Nodosilineales</taxon>
        <taxon>Cymatolegaceae</taxon>
        <taxon>Vasconcelosia</taxon>
        <taxon>Vasconcelosia minhoensis</taxon>
    </lineage>
</organism>
<feature type="region of interest" description="Disordered" evidence="1">
    <location>
        <begin position="82"/>
        <end position="105"/>
    </location>
</feature>
<feature type="region of interest" description="Disordered" evidence="1">
    <location>
        <begin position="37"/>
        <end position="61"/>
    </location>
</feature>
<reference evidence="3" key="1">
    <citation type="submission" date="2020-10" db="EMBL/GenBank/DDBJ databases">
        <authorList>
            <person name="Castelo-Branco R."/>
            <person name="Eusebio N."/>
            <person name="Adriana R."/>
            <person name="Vieira A."/>
            <person name="Brugerolle De Fraissinette N."/>
            <person name="Rezende De Castro R."/>
            <person name="Schneider M.P."/>
            <person name="Vasconcelos V."/>
            <person name="Leao P.N."/>
        </authorList>
    </citation>
    <scope>NUCLEOTIDE SEQUENCE</scope>
    <source>
        <strain evidence="3">LEGE 07310</strain>
    </source>
</reference>
<keyword evidence="2" id="KW-1133">Transmembrane helix</keyword>
<dbReference type="AlphaFoldDB" id="A0A8J7DML8"/>
<feature type="transmembrane region" description="Helical" evidence="2">
    <location>
        <begin position="6"/>
        <end position="28"/>
    </location>
</feature>
<sequence length="105" mass="11113">MGQDNFASGFMAGAFLGGIIGGIVGVLATSKLNRRAAASSSFGTFPEGTSPADMTAEERMETARRGLEDKIAQLNLAIEDVRQQMGPVKNGHPPSEREQSPQFDS</sequence>
<proteinExistence type="predicted"/>
<dbReference type="RefSeq" id="WP_193905586.1">
    <property type="nucleotide sequence ID" value="NZ_JADEXG010000010.1"/>
</dbReference>
<keyword evidence="4" id="KW-1185">Reference proteome</keyword>
<gene>
    <name evidence="3" type="ORF">IQ241_06385</name>
</gene>
<evidence type="ECO:0000256" key="1">
    <source>
        <dbReference type="SAM" id="MobiDB-lite"/>
    </source>
</evidence>
<evidence type="ECO:0008006" key="5">
    <source>
        <dbReference type="Google" id="ProtNLM"/>
    </source>
</evidence>
<accession>A0A8J7DML8</accession>
<keyword evidence="2" id="KW-0472">Membrane</keyword>
<evidence type="ECO:0000313" key="4">
    <source>
        <dbReference type="Proteomes" id="UP000636505"/>
    </source>
</evidence>
<protein>
    <recommendedName>
        <fullName evidence="5">Gas vesicle protein</fullName>
    </recommendedName>
</protein>
<comment type="caution">
    <text evidence="3">The sequence shown here is derived from an EMBL/GenBank/DDBJ whole genome shotgun (WGS) entry which is preliminary data.</text>
</comment>
<keyword evidence="2" id="KW-0812">Transmembrane</keyword>
<dbReference type="EMBL" id="JADEXG010000010">
    <property type="protein sequence ID" value="MBE9076925.1"/>
    <property type="molecule type" value="Genomic_DNA"/>
</dbReference>
<dbReference type="Proteomes" id="UP000636505">
    <property type="component" value="Unassembled WGS sequence"/>
</dbReference>